<dbReference type="eggNOG" id="COG5635">
    <property type="taxonomic scope" value="Bacteria"/>
</dbReference>
<reference evidence="1" key="1">
    <citation type="submission" date="2006-06" db="EMBL/GenBank/DDBJ databases">
        <title>Complete sequence of Trichodesmium erythraeum IMS101.</title>
        <authorList>
            <consortium name="US DOE Joint Genome Institute"/>
            <person name="Copeland A."/>
            <person name="Lucas S."/>
            <person name="Lapidus A."/>
            <person name="Barry K."/>
            <person name="Detter J.C."/>
            <person name="Glavina del Rio T."/>
            <person name="Hammon N."/>
            <person name="Israni S."/>
            <person name="Dalin E."/>
            <person name="Tice H."/>
            <person name="Pitluck S."/>
            <person name="Kiss H."/>
            <person name="Munk A.C."/>
            <person name="Brettin T."/>
            <person name="Bruce D."/>
            <person name="Han C."/>
            <person name="Tapia R."/>
            <person name="Gilna P."/>
            <person name="Schmutz J."/>
            <person name="Larimer F."/>
            <person name="Land M."/>
            <person name="Hauser L."/>
            <person name="Kyrpides N."/>
            <person name="Kim E."/>
            <person name="Richardson P."/>
        </authorList>
    </citation>
    <scope>NUCLEOTIDE SEQUENCE [LARGE SCALE GENOMIC DNA]</scope>
    <source>
        <strain evidence="1">IMS101</strain>
    </source>
</reference>
<evidence type="ECO:0008006" key="2">
    <source>
        <dbReference type="Google" id="ProtNLM"/>
    </source>
</evidence>
<dbReference type="OrthoDB" id="419058at2"/>
<dbReference type="AlphaFoldDB" id="Q10XG8"/>
<organism evidence="1">
    <name type="scientific">Trichodesmium erythraeum (strain IMS101)</name>
    <dbReference type="NCBI Taxonomy" id="203124"/>
    <lineage>
        <taxon>Bacteria</taxon>
        <taxon>Bacillati</taxon>
        <taxon>Cyanobacteriota</taxon>
        <taxon>Cyanophyceae</taxon>
        <taxon>Oscillatoriophycideae</taxon>
        <taxon>Oscillatoriales</taxon>
        <taxon>Microcoleaceae</taxon>
        <taxon>Trichodesmium</taxon>
    </lineage>
</organism>
<name>Q10XG8_TRIEI</name>
<dbReference type="EMBL" id="CP000393">
    <property type="protein sequence ID" value="ABG53056.1"/>
    <property type="molecule type" value="Genomic_DNA"/>
</dbReference>
<evidence type="ECO:0000313" key="1">
    <source>
        <dbReference type="EMBL" id="ABG53056.1"/>
    </source>
</evidence>
<protein>
    <recommendedName>
        <fullName evidence="2">NACHT domain-containing protein</fullName>
    </recommendedName>
</protein>
<accession>Q10XG8</accession>
<dbReference type="InterPro" id="IPR027417">
    <property type="entry name" value="P-loop_NTPase"/>
</dbReference>
<proteinExistence type="predicted"/>
<gene>
    <name evidence="1" type="ordered locus">Tery_4040</name>
</gene>
<dbReference type="Gene3D" id="3.40.50.300">
    <property type="entry name" value="P-loop containing nucleotide triphosphate hydrolases"/>
    <property type="match status" value="1"/>
</dbReference>
<dbReference type="HOGENOM" id="CLU_2721123_0_0_3"/>
<sequence>MIFLDKIETLLILGEPGAGKTITLLDLARDLVEFAEDDSNYRIPVVLELTSWREKLYLQNFKPFPKIAQLLK</sequence>
<dbReference type="KEGG" id="ter:Tery_4040"/>